<evidence type="ECO:0000256" key="1">
    <source>
        <dbReference type="SAM" id="MobiDB-lite"/>
    </source>
</evidence>
<feature type="region of interest" description="Disordered" evidence="1">
    <location>
        <begin position="60"/>
        <end position="86"/>
    </location>
</feature>
<evidence type="ECO:0000313" key="3">
    <source>
        <dbReference type="Proteomes" id="UP000236286"/>
    </source>
</evidence>
<comment type="caution">
    <text evidence="2">The sequence shown here is derived from an EMBL/GenBank/DDBJ whole genome shotgun (WGS) entry which is preliminary data.</text>
</comment>
<organism evidence="2 3">
    <name type="scientific">Methylocella silvestris</name>
    <dbReference type="NCBI Taxonomy" id="199596"/>
    <lineage>
        <taxon>Bacteria</taxon>
        <taxon>Pseudomonadati</taxon>
        <taxon>Pseudomonadota</taxon>
        <taxon>Alphaproteobacteria</taxon>
        <taxon>Hyphomicrobiales</taxon>
        <taxon>Beijerinckiaceae</taxon>
        <taxon>Methylocella</taxon>
    </lineage>
</organism>
<sequence length="86" mass="9857">MEKSRGAKARQSTEWMHRSKRNVFRFKSLSKFLWRSQRFNLIGTGSGGNRRSAGFVIEASRSGDRQGRRRRVSAPGSRAACNLKER</sequence>
<evidence type="ECO:0000313" key="2">
    <source>
        <dbReference type="EMBL" id="PNG26549.1"/>
    </source>
</evidence>
<dbReference type="EMBL" id="PDZR01000006">
    <property type="protein sequence ID" value="PNG26549.1"/>
    <property type="molecule type" value="Genomic_DNA"/>
</dbReference>
<name>A0A2J7TIH5_METSI</name>
<gene>
    <name evidence="2" type="ORF">CR492_07605</name>
</gene>
<dbReference type="AlphaFoldDB" id="A0A2J7TIH5"/>
<protein>
    <submittedName>
        <fullName evidence="2">Uncharacterized protein</fullName>
    </submittedName>
</protein>
<reference evidence="2 3" key="1">
    <citation type="submission" date="2017-10" db="EMBL/GenBank/DDBJ databases">
        <title>Genome announcement of Methylocella silvestris TVC from permafrost.</title>
        <authorList>
            <person name="Wang J."/>
            <person name="Geng K."/>
            <person name="Ul-Haque F."/>
            <person name="Crombie A.T."/>
            <person name="Street L.E."/>
            <person name="Wookey P.A."/>
            <person name="Murrell J.C."/>
            <person name="Pratscher J."/>
        </authorList>
    </citation>
    <scope>NUCLEOTIDE SEQUENCE [LARGE SCALE GENOMIC DNA]</scope>
    <source>
        <strain evidence="2 3">TVC</strain>
    </source>
</reference>
<dbReference type="Proteomes" id="UP000236286">
    <property type="component" value="Unassembled WGS sequence"/>
</dbReference>
<accession>A0A2J7TIH5</accession>
<proteinExistence type="predicted"/>